<keyword evidence="4" id="KW-1185">Reference proteome</keyword>
<dbReference type="InterPro" id="IPR007527">
    <property type="entry name" value="Znf_SWIM"/>
</dbReference>
<protein>
    <submittedName>
        <fullName evidence="3">SWIM zinc finger family protein</fullName>
    </submittedName>
</protein>
<dbReference type="PANTHER" id="PTHR38133">
    <property type="entry name" value="SLR1429 PROTEIN"/>
    <property type="match status" value="1"/>
</dbReference>
<evidence type="ECO:0000313" key="3">
    <source>
        <dbReference type="EMBL" id="MFC7614673.1"/>
    </source>
</evidence>
<dbReference type="Proteomes" id="UP001596512">
    <property type="component" value="Unassembled WGS sequence"/>
</dbReference>
<keyword evidence="1" id="KW-0863">Zinc-finger</keyword>
<sequence length="376" mass="39051">MSQARGFPAFPPVRGTGPFAKTWWGREWLAGLEDSALDEAQLRVGRRLARGGHVGAITVSPGRLSALVQDPGDDTAYAAVLRVPVLPDADWDRFAAQVAAEAGHIAALLDGEMPAALAESAADVGVALLPGIGDFDSECGCPGWELPCRHAAAVAYQAAWLLDADPFVLLLVRGRGREFLLESADDGVAGVRAEEAFAEPARPLPEPPGVPDEPAAALSVPPAPGVDPEALALLAADAAVRARALLAGVVTALPLADDVVRFAATHPAAAPRLRAARPDLDRAVAAWRQGGVAGLRALDTSWRAPRDAVARARDAVASVVDSPPEAAANRVTVGDAQLRYGRDGRWYPYRARDGGWWPSGTADADAAAALLTAADA</sequence>
<evidence type="ECO:0000256" key="1">
    <source>
        <dbReference type="PROSITE-ProRule" id="PRU00325"/>
    </source>
</evidence>
<dbReference type="PANTHER" id="PTHR38133:SF1">
    <property type="entry name" value="SLR1429 PROTEIN"/>
    <property type="match status" value="1"/>
</dbReference>
<keyword evidence="1" id="KW-0862">Zinc</keyword>
<name>A0ABW2TQ66_9PSEU</name>
<evidence type="ECO:0000259" key="2">
    <source>
        <dbReference type="PROSITE" id="PS50966"/>
    </source>
</evidence>
<proteinExistence type="predicted"/>
<evidence type="ECO:0000313" key="4">
    <source>
        <dbReference type="Proteomes" id="UP001596512"/>
    </source>
</evidence>
<dbReference type="Pfam" id="PF04434">
    <property type="entry name" value="SWIM"/>
    <property type="match status" value="1"/>
</dbReference>
<dbReference type="EMBL" id="JBHTEY010000004">
    <property type="protein sequence ID" value="MFC7614673.1"/>
    <property type="molecule type" value="Genomic_DNA"/>
</dbReference>
<keyword evidence="1" id="KW-0479">Metal-binding</keyword>
<gene>
    <name evidence="3" type="ORF">ACFQV2_15220</name>
</gene>
<accession>A0ABW2TQ66</accession>
<organism evidence="3 4">
    <name type="scientific">Actinokineospora soli</name>
    <dbReference type="NCBI Taxonomy" id="1048753"/>
    <lineage>
        <taxon>Bacteria</taxon>
        <taxon>Bacillati</taxon>
        <taxon>Actinomycetota</taxon>
        <taxon>Actinomycetes</taxon>
        <taxon>Pseudonocardiales</taxon>
        <taxon>Pseudonocardiaceae</taxon>
        <taxon>Actinokineospora</taxon>
    </lineage>
</organism>
<reference evidence="4" key="1">
    <citation type="journal article" date="2019" name="Int. J. Syst. Evol. Microbiol.">
        <title>The Global Catalogue of Microorganisms (GCM) 10K type strain sequencing project: providing services to taxonomists for standard genome sequencing and annotation.</title>
        <authorList>
            <consortium name="The Broad Institute Genomics Platform"/>
            <consortium name="The Broad Institute Genome Sequencing Center for Infectious Disease"/>
            <person name="Wu L."/>
            <person name="Ma J."/>
        </authorList>
    </citation>
    <scope>NUCLEOTIDE SEQUENCE [LARGE SCALE GENOMIC DNA]</scope>
    <source>
        <strain evidence="4">JCM 17695</strain>
    </source>
</reference>
<feature type="domain" description="SWIM-type" evidence="2">
    <location>
        <begin position="124"/>
        <end position="159"/>
    </location>
</feature>
<dbReference type="PROSITE" id="PS50966">
    <property type="entry name" value="ZF_SWIM"/>
    <property type="match status" value="1"/>
</dbReference>
<comment type="caution">
    <text evidence="3">The sequence shown here is derived from an EMBL/GenBank/DDBJ whole genome shotgun (WGS) entry which is preliminary data.</text>
</comment>